<name>A0A1H5MS31_9PSED</name>
<accession>A0A1H5MS31</accession>
<evidence type="ECO:0000313" key="2">
    <source>
        <dbReference type="EMBL" id="KAB0564311.1"/>
    </source>
</evidence>
<dbReference type="Proteomes" id="UP000199129">
    <property type="component" value="Unassembled WGS sequence"/>
</dbReference>
<feature type="compositionally biased region" description="Gly residues" evidence="1">
    <location>
        <begin position="142"/>
        <end position="157"/>
    </location>
</feature>
<evidence type="ECO:0000313" key="6">
    <source>
        <dbReference type="Proteomes" id="UP000240476"/>
    </source>
</evidence>
<feature type="region of interest" description="Disordered" evidence="1">
    <location>
        <begin position="125"/>
        <end position="168"/>
    </location>
</feature>
<evidence type="ECO:0000313" key="4">
    <source>
        <dbReference type="EMBL" id="SEE92096.1"/>
    </source>
</evidence>
<proteinExistence type="predicted"/>
<evidence type="ECO:0000256" key="1">
    <source>
        <dbReference type="SAM" id="MobiDB-lite"/>
    </source>
</evidence>
<dbReference type="GO" id="GO:0003677">
    <property type="term" value="F:DNA binding"/>
    <property type="evidence" value="ECO:0007669"/>
    <property type="project" value="UniProtKB-KW"/>
</dbReference>
<reference evidence="4 5" key="1">
    <citation type="submission" date="2016-10" db="EMBL/GenBank/DDBJ databases">
        <authorList>
            <person name="de Groot N.N."/>
        </authorList>
    </citation>
    <scope>NUCLEOTIDE SEQUENCE [LARGE SCALE GENOMIC DNA]</scope>
    <source>
        <strain evidence="4 5">BS3265</strain>
    </source>
</reference>
<keyword evidence="2" id="KW-0238">DNA-binding</keyword>
<gene>
    <name evidence="3" type="ORF">C9383_07180</name>
    <name evidence="2" type="ORF">F7R03_23315</name>
    <name evidence="4" type="ORF">SAMN04490198_3548</name>
</gene>
<dbReference type="Pfam" id="PF25759">
    <property type="entry name" value="HP1_ORF34"/>
    <property type="match status" value="1"/>
</dbReference>
<dbReference type="AlphaFoldDB" id="A0A1H5MS31"/>
<evidence type="ECO:0000313" key="7">
    <source>
        <dbReference type="Proteomes" id="UP000423257"/>
    </source>
</evidence>
<reference evidence="3 6" key="2">
    <citation type="submission" date="2018-03" db="EMBL/GenBank/DDBJ databases">
        <title>Draft genome sequence of the type strain of Pseudomonas palleroniana LMG 23076, isolated from rice in Cameroon.</title>
        <authorList>
            <person name="Tambong J.T."/>
        </authorList>
    </citation>
    <scope>NUCLEOTIDE SEQUENCE [LARGE SCALE GENOMIC DNA]</scope>
    <source>
        <strain evidence="3 6">LMG 23076</strain>
    </source>
</reference>
<dbReference type="Proteomes" id="UP000423257">
    <property type="component" value="Unassembled WGS sequence"/>
</dbReference>
<dbReference type="EMBL" id="FNUA01000002">
    <property type="protein sequence ID" value="SEE92096.1"/>
    <property type="molecule type" value="Genomic_DNA"/>
</dbReference>
<reference evidence="2 7" key="3">
    <citation type="submission" date="2019-09" db="EMBL/GenBank/DDBJ databases">
        <title>Draft genome sequences of 48 bacterial type strains from the CCUG.</title>
        <authorList>
            <person name="Tunovic T."/>
            <person name="Pineiro-Iglesias B."/>
            <person name="Unosson C."/>
            <person name="Inganas E."/>
            <person name="Ohlen M."/>
            <person name="Cardew S."/>
            <person name="Jensie-Markopoulos S."/>
            <person name="Salva-Serra F."/>
            <person name="Jaen-Luchoro D."/>
            <person name="Karlsson R."/>
            <person name="Svensson-Stadler L."/>
            <person name="Chun J."/>
            <person name="Moore E."/>
        </authorList>
    </citation>
    <scope>NUCLEOTIDE SEQUENCE [LARGE SCALE GENOMIC DNA]</scope>
    <source>
        <strain evidence="2 7">CCUG 51524</strain>
    </source>
</reference>
<protein>
    <submittedName>
        <fullName evidence="2">DNA-binding protein</fullName>
    </submittedName>
</protein>
<evidence type="ECO:0000313" key="3">
    <source>
        <dbReference type="EMBL" id="PTC29458.1"/>
    </source>
</evidence>
<evidence type="ECO:0000313" key="5">
    <source>
        <dbReference type="Proteomes" id="UP000199129"/>
    </source>
</evidence>
<dbReference type="RefSeq" id="WP_090369229.1">
    <property type="nucleotide sequence ID" value="NZ_FNUA01000002.1"/>
</dbReference>
<organism evidence="4 5">
    <name type="scientific">Pseudomonas palleroniana</name>
    <dbReference type="NCBI Taxonomy" id="191390"/>
    <lineage>
        <taxon>Bacteria</taxon>
        <taxon>Pseudomonadati</taxon>
        <taxon>Pseudomonadota</taxon>
        <taxon>Gammaproteobacteria</taxon>
        <taxon>Pseudomonadales</taxon>
        <taxon>Pseudomonadaceae</taxon>
        <taxon>Pseudomonas</taxon>
    </lineage>
</organism>
<dbReference type="EMBL" id="PYWX01000024">
    <property type="protein sequence ID" value="PTC29458.1"/>
    <property type="molecule type" value="Genomic_DNA"/>
</dbReference>
<sequence length="187" mass="19851">MTLLLDGQEVRGKNIKVTGNLRIESDDLSGQTSNTDKGHKGFKPKTLTVSLMIPFVDQVQLRDLMRLVEATEGGGQLRTYRIVNDTAAAFGMRQVTFTEGVSAREDDNLRGWLIQFTLTEKLSNPEKVEGRRSGNAVTAQSGPGGAVGAVGAVGGAGSDSPGGPEELTGFEATLKKVDTWLGGSDKQ</sequence>
<keyword evidence="6" id="KW-1185">Reference proteome</keyword>
<dbReference type="InterPro" id="IPR057869">
    <property type="entry name" value="HP1_YO34"/>
</dbReference>
<dbReference type="EMBL" id="VZPQ01000017">
    <property type="protein sequence ID" value="KAB0564311.1"/>
    <property type="molecule type" value="Genomic_DNA"/>
</dbReference>
<dbReference type="Proteomes" id="UP000240476">
    <property type="component" value="Unassembled WGS sequence"/>
</dbReference>